<protein>
    <submittedName>
        <fullName evidence="2">Uncharacterized protein</fullName>
    </submittedName>
</protein>
<feature type="region of interest" description="Disordered" evidence="1">
    <location>
        <begin position="990"/>
        <end position="1022"/>
    </location>
</feature>
<gene>
    <name evidence="2" type="ORF">BaRGS_00021711</name>
</gene>
<keyword evidence="3" id="KW-1185">Reference proteome</keyword>
<feature type="compositionally biased region" description="Polar residues" evidence="1">
    <location>
        <begin position="218"/>
        <end position="229"/>
    </location>
</feature>
<accession>A0ABD0KJ78</accession>
<organism evidence="2 3">
    <name type="scientific">Batillaria attramentaria</name>
    <dbReference type="NCBI Taxonomy" id="370345"/>
    <lineage>
        <taxon>Eukaryota</taxon>
        <taxon>Metazoa</taxon>
        <taxon>Spiralia</taxon>
        <taxon>Lophotrochozoa</taxon>
        <taxon>Mollusca</taxon>
        <taxon>Gastropoda</taxon>
        <taxon>Caenogastropoda</taxon>
        <taxon>Sorbeoconcha</taxon>
        <taxon>Cerithioidea</taxon>
        <taxon>Batillariidae</taxon>
        <taxon>Batillaria</taxon>
    </lineage>
</organism>
<comment type="caution">
    <text evidence="2">The sequence shown here is derived from an EMBL/GenBank/DDBJ whole genome shotgun (WGS) entry which is preliminary data.</text>
</comment>
<feature type="compositionally biased region" description="Polar residues" evidence="1">
    <location>
        <begin position="855"/>
        <end position="867"/>
    </location>
</feature>
<feature type="compositionally biased region" description="Polar residues" evidence="1">
    <location>
        <begin position="1002"/>
        <end position="1011"/>
    </location>
</feature>
<feature type="compositionally biased region" description="Polar residues" evidence="1">
    <location>
        <begin position="675"/>
        <end position="692"/>
    </location>
</feature>
<feature type="region of interest" description="Disordered" evidence="1">
    <location>
        <begin position="848"/>
        <end position="867"/>
    </location>
</feature>
<name>A0ABD0KJ78_9CAEN</name>
<dbReference type="EMBL" id="JACVVK020000170">
    <property type="protein sequence ID" value="KAK7487041.1"/>
    <property type="molecule type" value="Genomic_DNA"/>
</dbReference>
<feature type="compositionally biased region" description="Basic residues" evidence="1">
    <location>
        <begin position="264"/>
        <end position="278"/>
    </location>
</feature>
<evidence type="ECO:0000256" key="1">
    <source>
        <dbReference type="SAM" id="MobiDB-lite"/>
    </source>
</evidence>
<feature type="region of interest" description="Disordered" evidence="1">
    <location>
        <begin position="872"/>
        <end position="952"/>
    </location>
</feature>
<feature type="compositionally biased region" description="Basic and acidic residues" evidence="1">
    <location>
        <begin position="230"/>
        <end position="246"/>
    </location>
</feature>
<evidence type="ECO:0000313" key="2">
    <source>
        <dbReference type="EMBL" id="KAK7487041.1"/>
    </source>
</evidence>
<evidence type="ECO:0000313" key="3">
    <source>
        <dbReference type="Proteomes" id="UP001519460"/>
    </source>
</evidence>
<feature type="compositionally biased region" description="Polar residues" evidence="1">
    <location>
        <begin position="903"/>
        <end position="920"/>
    </location>
</feature>
<feature type="compositionally biased region" description="Basic and acidic residues" evidence="1">
    <location>
        <begin position="164"/>
        <end position="175"/>
    </location>
</feature>
<feature type="compositionally biased region" description="Basic and acidic residues" evidence="1">
    <location>
        <begin position="185"/>
        <end position="206"/>
    </location>
</feature>
<proteinExistence type="predicted"/>
<reference evidence="2 3" key="1">
    <citation type="journal article" date="2023" name="Sci. Data">
        <title>Genome assembly of the Korean intertidal mud-creeper Batillaria attramentaria.</title>
        <authorList>
            <person name="Patra A.K."/>
            <person name="Ho P.T."/>
            <person name="Jun S."/>
            <person name="Lee S.J."/>
            <person name="Kim Y."/>
            <person name="Won Y.J."/>
        </authorList>
    </citation>
    <scope>NUCLEOTIDE SEQUENCE [LARGE SCALE GENOMIC DNA]</scope>
    <source>
        <strain evidence="2">Wonlab-2016</strain>
    </source>
</reference>
<feature type="compositionally biased region" description="Basic and acidic residues" evidence="1">
    <location>
        <begin position="694"/>
        <end position="707"/>
    </location>
</feature>
<dbReference type="Proteomes" id="UP001519460">
    <property type="component" value="Unassembled WGS sequence"/>
</dbReference>
<feature type="region of interest" description="Disordered" evidence="1">
    <location>
        <begin position="645"/>
        <end position="724"/>
    </location>
</feature>
<feature type="region of interest" description="Disordered" evidence="1">
    <location>
        <begin position="157"/>
        <end position="298"/>
    </location>
</feature>
<dbReference type="AlphaFoldDB" id="A0ABD0KJ78"/>
<sequence>MMFSQTKALLLTDSPQILLSGNDYGSCLLQLCSQFDLFILNGACNGDMDGRGGRLILRTCFTIVCTKSEEADQQLQAARNLIPFDTNTDTFISCRKGAAACMEKRNESHARGDLAHTVVLDWLEKLGHDLDIRDGAPLFIISSVDYDNYLARLKLPAGPRKAKSPHETKTRRSGEETNAGGTLQRDPREKEGKTFDRENEPSENYKELPSASHEPHENSNGGKDTNTLLSDKEKTETPPPVSRKESQANAAGETTEETIVNQTKTKKAKRSKPPKRQSVKLDGVVRPPKPGDMSEKGQRGDIDIMCLQTTCGVILFESTSADGNWSSSEDEKMAAIRDTVLYAMEQLKRGESVFRFIMPDLKPPPSVTLVVALPFITREILRQALRDVEVEPGFRFLCSDDIQSSELPKSETYVGPDVGASASPESACAHGAPQTETTSCKSRCSWWNELIQDGNDVTSMPLEHMETINLRLDVDRLRVDTQRDGDGEGTVERYDLATKDLDMQVFKADLESGGPVDNICFVLDELTHHTFSLLEQLSAEYPNSPIWSVVMFVRRTPQGFSHRRMGAVLRCPPSVQLMLKELDLNPLHKGDAYTTRSAARGLPCDGPPIIFIRHRDHDTSVRPLDCPRCAKELVDILQNRLGLQAAQETPVEISSGDRPLVQPARTSPPAGDSSLEISSGETSLAQSSSTTRLRLGDVRVNESEALKAEPPPPKAARRRPAPKPVAMEARNLTFKDVLLLVCMPLSYYKPRGNELWLASLEDIIKFCSRVSSGKLLAGLREQGLPVKVVTDNTSGEIAMPEKDEIILTDVMSVQSLERKVVIFFPGGPPLDDEGTQPEQAVWDAEGLASNEKHTVSTSASDGEQSQRIFDQASPRNAEADVPDRQVTTSTSTTLPESELMDQTAGTSNQAMQAERSTTPVTVCETRETTDSTPQRKHSPLLRDIGTNPDQMECTTSANDCSLKERHEYSEALSESSYDIHDGESTVSAIDSDVQNPHRGESVISSTQQNPKKTYPNPEFPLTVKDANNADALKRVFGNMIVLKPDNTPTHDTHHIQDTDQTKNVPEQSLMSVPVQTTVPRMGMDVRGDAPILQTILAEELLEMRSEASSGSPSVFSGDVSADTAFLVSESNQGAAQQTEEQERIREALSQLSMDDQDWLFLAAARCLSQLIVVIP</sequence>